<dbReference type="Proteomes" id="UP000887013">
    <property type="component" value="Unassembled WGS sequence"/>
</dbReference>
<reference evidence="1" key="1">
    <citation type="submission" date="2020-08" db="EMBL/GenBank/DDBJ databases">
        <title>Multicomponent nature underlies the extraordinary mechanical properties of spider dragline silk.</title>
        <authorList>
            <person name="Kono N."/>
            <person name="Nakamura H."/>
            <person name="Mori M."/>
            <person name="Yoshida Y."/>
            <person name="Ohtoshi R."/>
            <person name="Malay A.D."/>
            <person name="Moran D.A.P."/>
            <person name="Tomita M."/>
            <person name="Numata K."/>
            <person name="Arakawa K."/>
        </authorList>
    </citation>
    <scope>NUCLEOTIDE SEQUENCE</scope>
</reference>
<dbReference type="InterPro" id="IPR008042">
    <property type="entry name" value="Retrotrans_Pao"/>
</dbReference>
<dbReference type="Pfam" id="PF05380">
    <property type="entry name" value="Peptidase_A17"/>
    <property type="match status" value="1"/>
</dbReference>
<dbReference type="PANTHER" id="PTHR47331">
    <property type="entry name" value="PHD-TYPE DOMAIN-CONTAINING PROTEIN"/>
    <property type="match status" value="1"/>
</dbReference>
<comment type="caution">
    <text evidence="1">The sequence shown here is derived from an EMBL/GenBank/DDBJ whole genome shotgun (WGS) entry which is preliminary data.</text>
</comment>
<dbReference type="OrthoDB" id="6421542at2759"/>
<accession>A0A8X6QRK0</accession>
<organism evidence="1 2">
    <name type="scientific">Nephila pilipes</name>
    <name type="common">Giant wood spider</name>
    <name type="synonym">Nephila maculata</name>
    <dbReference type="NCBI Taxonomy" id="299642"/>
    <lineage>
        <taxon>Eukaryota</taxon>
        <taxon>Metazoa</taxon>
        <taxon>Ecdysozoa</taxon>
        <taxon>Arthropoda</taxon>
        <taxon>Chelicerata</taxon>
        <taxon>Arachnida</taxon>
        <taxon>Araneae</taxon>
        <taxon>Araneomorphae</taxon>
        <taxon>Entelegynae</taxon>
        <taxon>Araneoidea</taxon>
        <taxon>Nephilidae</taxon>
        <taxon>Nephila</taxon>
    </lineage>
</organism>
<keyword evidence="2" id="KW-1185">Reference proteome</keyword>
<gene>
    <name evidence="1" type="primary">AVEN_121770_1</name>
    <name evidence="1" type="ORF">NPIL_430931</name>
</gene>
<dbReference type="AlphaFoldDB" id="A0A8X6QRK0"/>
<name>A0A8X6QRK0_NEPPI</name>
<evidence type="ECO:0000313" key="2">
    <source>
        <dbReference type="Proteomes" id="UP000887013"/>
    </source>
</evidence>
<evidence type="ECO:0000313" key="1">
    <source>
        <dbReference type="EMBL" id="GFU38964.1"/>
    </source>
</evidence>
<sequence>MQEKLGNNKEVALRHLKGLVDRFKRDPVLCKEYREVVDGYLEGGIVEWCITKGLYDESSFYLPHHAVIREDKLGAEQAQKTQKDKTIEAGYSAPTKVLGLAWDLDKDMIFFHFRKLINILANGCRTKRFILQILGRIFDPIGFLGPFIIRLKILFQELWAAEIDCDDKLPFYLDCKWQLRCSELKHLNNFEILRYYFSKFNLYDFI</sequence>
<protein>
    <submittedName>
        <fullName evidence="1">Integrase catalytic domain-containing protein</fullName>
    </submittedName>
</protein>
<dbReference type="EMBL" id="BMAW01131322">
    <property type="protein sequence ID" value="GFU38964.1"/>
    <property type="molecule type" value="Genomic_DNA"/>
</dbReference>
<proteinExistence type="predicted"/>